<proteinExistence type="predicted"/>
<gene>
    <name evidence="1" type="ORF">OCTVUL_1B029259</name>
</gene>
<evidence type="ECO:0000313" key="2">
    <source>
        <dbReference type="Proteomes" id="UP001162480"/>
    </source>
</evidence>
<organism evidence="1 2">
    <name type="scientific">Octopus vulgaris</name>
    <name type="common">Common octopus</name>
    <dbReference type="NCBI Taxonomy" id="6645"/>
    <lineage>
        <taxon>Eukaryota</taxon>
        <taxon>Metazoa</taxon>
        <taxon>Spiralia</taxon>
        <taxon>Lophotrochozoa</taxon>
        <taxon>Mollusca</taxon>
        <taxon>Cephalopoda</taxon>
        <taxon>Coleoidea</taxon>
        <taxon>Octopodiformes</taxon>
        <taxon>Octopoda</taxon>
        <taxon>Incirrata</taxon>
        <taxon>Octopodidae</taxon>
        <taxon>Octopus</taxon>
    </lineage>
</organism>
<protein>
    <submittedName>
        <fullName evidence="1">Uncharacterized protein</fullName>
    </submittedName>
</protein>
<dbReference type="EMBL" id="OX597828">
    <property type="protein sequence ID" value="CAI9734028.1"/>
    <property type="molecule type" value="Genomic_DNA"/>
</dbReference>
<sequence>MTKCCNINSGIDIRHSSYFHKAIQEANAVYSFSSTVTRPYQTIHVLTAPKRLIVQDKTLSTMMLCDVPESVNAIPRI</sequence>
<evidence type="ECO:0000313" key="1">
    <source>
        <dbReference type="EMBL" id="CAI9734028.1"/>
    </source>
</evidence>
<name>A0AA36BGM4_OCTVU</name>
<accession>A0AA36BGM4</accession>
<dbReference type="Proteomes" id="UP001162480">
    <property type="component" value="Chromosome 15"/>
</dbReference>
<keyword evidence="2" id="KW-1185">Reference proteome</keyword>
<dbReference type="AlphaFoldDB" id="A0AA36BGM4"/>
<reference evidence="1" key="1">
    <citation type="submission" date="2023-08" db="EMBL/GenBank/DDBJ databases">
        <authorList>
            <person name="Alioto T."/>
            <person name="Alioto T."/>
            <person name="Gomez Garrido J."/>
        </authorList>
    </citation>
    <scope>NUCLEOTIDE SEQUENCE</scope>
</reference>